<keyword evidence="5" id="KW-1185">Reference proteome</keyword>
<dbReference type="EMBL" id="RCTF01000026">
    <property type="protein sequence ID" value="RLP72654.1"/>
    <property type="molecule type" value="Genomic_DNA"/>
</dbReference>
<name>A0A3L6ZXY5_9HYPH</name>
<protein>
    <submittedName>
        <fullName evidence="4">Response regulator</fullName>
    </submittedName>
</protein>
<evidence type="ECO:0000259" key="3">
    <source>
        <dbReference type="PROSITE" id="PS50110"/>
    </source>
</evidence>
<feature type="modified residue" description="4-aspartylphosphate" evidence="1">
    <location>
        <position position="57"/>
    </location>
</feature>
<dbReference type="SMART" id="SM00448">
    <property type="entry name" value="REC"/>
    <property type="match status" value="1"/>
</dbReference>
<dbReference type="RefSeq" id="WP_121625516.1">
    <property type="nucleotide sequence ID" value="NZ_JACIIW010000014.1"/>
</dbReference>
<evidence type="ECO:0000313" key="4">
    <source>
        <dbReference type="EMBL" id="RLP72654.1"/>
    </source>
</evidence>
<evidence type="ECO:0000256" key="1">
    <source>
        <dbReference type="PROSITE-ProRule" id="PRU00169"/>
    </source>
</evidence>
<sequence length="140" mass="14551">MKFSGKRVLIVEDEFLVALGLEDNLRALGCTVVGPVASLSAAMAAAAHETVDAAILDVNLAGEYVFPAAAILVDRGIPFMFCSGYSGSGRLPEKFADTPRVPKPYTSKAIAATLADLMGTGDNDEGQGGSRGGFENPSHF</sequence>
<feature type="region of interest" description="Disordered" evidence="2">
    <location>
        <begin position="121"/>
        <end position="140"/>
    </location>
</feature>
<dbReference type="InterPro" id="IPR001789">
    <property type="entry name" value="Sig_transdc_resp-reg_receiver"/>
</dbReference>
<dbReference type="OrthoDB" id="582170at2"/>
<evidence type="ECO:0000256" key="2">
    <source>
        <dbReference type="SAM" id="MobiDB-lite"/>
    </source>
</evidence>
<dbReference type="Gene3D" id="3.40.50.2300">
    <property type="match status" value="1"/>
</dbReference>
<dbReference type="PROSITE" id="PS50110">
    <property type="entry name" value="RESPONSE_REGULATORY"/>
    <property type="match status" value="1"/>
</dbReference>
<dbReference type="AlphaFoldDB" id="A0A3L6ZXY5"/>
<evidence type="ECO:0000313" key="5">
    <source>
        <dbReference type="Proteomes" id="UP000269692"/>
    </source>
</evidence>
<proteinExistence type="predicted"/>
<accession>A0A3L6ZXY5</accession>
<dbReference type="GO" id="GO:0000160">
    <property type="term" value="P:phosphorelay signal transduction system"/>
    <property type="evidence" value="ECO:0007669"/>
    <property type="project" value="InterPro"/>
</dbReference>
<dbReference type="SUPFAM" id="SSF52172">
    <property type="entry name" value="CheY-like"/>
    <property type="match status" value="1"/>
</dbReference>
<organism evidence="4 5">
    <name type="scientific">Xanthobacter tagetidis</name>
    <dbReference type="NCBI Taxonomy" id="60216"/>
    <lineage>
        <taxon>Bacteria</taxon>
        <taxon>Pseudomonadati</taxon>
        <taxon>Pseudomonadota</taxon>
        <taxon>Alphaproteobacteria</taxon>
        <taxon>Hyphomicrobiales</taxon>
        <taxon>Xanthobacteraceae</taxon>
        <taxon>Xanthobacter</taxon>
    </lineage>
</organism>
<gene>
    <name evidence="4" type="ORF">D9R14_21535</name>
</gene>
<dbReference type="Proteomes" id="UP000269692">
    <property type="component" value="Unassembled WGS sequence"/>
</dbReference>
<reference evidence="4 5" key="1">
    <citation type="submission" date="2018-10" db="EMBL/GenBank/DDBJ databases">
        <title>Xanthobacter tagetidis genome sequencing and assembly.</title>
        <authorList>
            <person name="Maclea K.S."/>
            <person name="Goen A.E."/>
            <person name="Fatima S.A."/>
        </authorList>
    </citation>
    <scope>NUCLEOTIDE SEQUENCE [LARGE SCALE GENOMIC DNA]</scope>
    <source>
        <strain evidence="4 5">ATCC 700314</strain>
    </source>
</reference>
<dbReference type="InterPro" id="IPR011006">
    <property type="entry name" value="CheY-like_superfamily"/>
</dbReference>
<feature type="domain" description="Response regulatory" evidence="3">
    <location>
        <begin position="7"/>
        <end position="118"/>
    </location>
</feature>
<comment type="caution">
    <text evidence="4">The sequence shown here is derived from an EMBL/GenBank/DDBJ whole genome shotgun (WGS) entry which is preliminary data.</text>
</comment>
<keyword evidence="1" id="KW-0597">Phosphoprotein</keyword>